<accession>A0A9P8VCF8</accession>
<evidence type="ECO:0008006" key="4">
    <source>
        <dbReference type="Google" id="ProtNLM"/>
    </source>
</evidence>
<dbReference type="EMBL" id="JAGSXJ010000011">
    <property type="protein sequence ID" value="KAH6687162.1"/>
    <property type="molecule type" value="Genomic_DNA"/>
</dbReference>
<keyword evidence="1" id="KW-0812">Transmembrane</keyword>
<organism evidence="2 3">
    <name type="scientific">Plectosphaerella plurivora</name>
    <dbReference type="NCBI Taxonomy" id="936078"/>
    <lineage>
        <taxon>Eukaryota</taxon>
        <taxon>Fungi</taxon>
        <taxon>Dikarya</taxon>
        <taxon>Ascomycota</taxon>
        <taxon>Pezizomycotina</taxon>
        <taxon>Sordariomycetes</taxon>
        <taxon>Hypocreomycetidae</taxon>
        <taxon>Glomerellales</taxon>
        <taxon>Plectosphaerellaceae</taxon>
        <taxon>Plectosphaerella</taxon>
    </lineage>
</organism>
<keyword evidence="3" id="KW-1185">Reference proteome</keyword>
<dbReference type="SUPFAM" id="SSF81383">
    <property type="entry name" value="F-box domain"/>
    <property type="match status" value="2"/>
</dbReference>
<dbReference type="InterPro" id="IPR036047">
    <property type="entry name" value="F-box-like_dom_sf"/>
</dbReference>
<feature type="transmembrane region" description="Helical" evidence="1">
    <location>
        <begin position="492"/>
        <end position="511"/>
    </location>
</feature>
<evidence type="ECO:0000256" key="1">
    <source>
        <dbReference type="SAM" id="Phobius"/>
    </source>
</evidence>
<evidence type="ECO:0000313" key="2">
    <source>
        <dbReference type="EMBL" id="KAH6687162.1"/>
    </source>
</evidence>
<proteinExistence type="predicted"/>
<dbReference type="Proteomes" id="UP000770015">
    <property type="component" value="Unassembled WGS sequence"/>
</dbReference>
<keyword evidence="1" id="KW-0472">Membrane</keyword>
<gene>
    <name evidence="2" type="ORF">F5X68DRAFT_261400</name>
</gene>
<comment type="caution">
    <text evidence="2">The sequence shown here is derived from an EMBL/GenBank/DDBJ whole genome shotgun (WGS) entry which is preliminary data.</text>
</comment>
<reference evidence="2" key="1">
    <citation type="journal article" date="2021" name="Nat. Commun.">
        <title>Genetic determinants of endophytism in the Arabidopsis root mycobiome.</title>
        <authorList>
            <person name="Mesny F."/>
            <person name="Miyauchi S."/>
            <person name="Thiergart T."/>
            <person name="Pickel B."/>
            <person name="Atanasova L."/>
            <person name="Karlsson M."/>
            <person name="Huettel B."/>
            <person name="Barry K.W."/>
            <person name="Haridas S."/>
            <person name="Chen C."/>
            <person name="Bauer D."/>
            <person name="Andreopoulos W."/>
            <person name="Pangilinan J."/>
            <person name="LaButti K."/>
            <person name="Riley R."/>
            <person name="Lipzen A."/>
            <person name="Clum A."/>
            <person name="Drula E."/>
            <person name="Henrissat B."/>
            <person name="Kohler A."/>
            <person name="Grigoriev I.V."/>
            <person name="Martin F.M."/>
            <person name="Hacquard S."/>
        </authorList>
    </citation>
    <scope>NUCLEOTIDE SEQUENCE</scope>
    <source>
        <strain evidence="2">MPI-SDFR-AT-0117</strain>
    </source>
</reference>
<name>A0A9P8VCF8_9PEZI</name>
<protein>
    <recommendedName>
        <fullName evidence="4">F-box domain-containing protein</fullName>
    </recommendedName>
</protein>
<sequence length="518" mass="58893">MSNTQREAKRQGRWLGNVWIPELPEPRGPEPAEPGPAKFIAASLALGIGEILEIIFLNLYMMQLLVSVSRVSRLWHVVVNDTPSLRRILHLDPSPAPLATPEPFHERNMNFTDKCSEPLIVKFFARGGERFTIPGASWRRMLVAHPPRAWVYCVWGKEPESGEEDTRTVARLDNLEAGGLRLGQVYDFMQSLRNNGRYKQCYEFFLYRDLDNRRPKWMSFANLVTKQLAVNIVGNDGIFIEAKDVTSNAAMSSHREPQTDPPRAQEPFPHPIFSIPEILEFIFLYLDMADLLVSVNRVSRLWHHVVNGPPSLRQILHFDPISMQGLSGPMEEDGTTPRPELVQNALLAANFGPRFFKSPRPPVAGMRWTPWDSGSSCSTPADVRQAFSRSGASWRRMLVSQPPPPRLSCVCNPLIYRIFCIQTRHVVQKTEMKSIDSAGLRMGQLYDFIQYRVPPSHSKNRLPLPIVYWNHIPDDEPDEADMARTLLKESGLIVFFFIATVFQTTTIGFVLSEPGRTH</sequence>
<dbReference type="AlphaFoldDB" id="A0A9P8VCF8"/>
<dbReference type="CDD" id="cd09917">
    <property type="entry name" value="F-box_SF"/>
    <property type="match status" value="1"/>
</dbReference>
<evidence type="ECO:0000313" key="3">
    <source>
        <dbReference type="Proteomes" id="UP000770015"/>
    </source>
</evidence>
<dbReference type="OrthoDB" id="3800738at2759"/>
<keyword evidence="1" id="KW-1133">Transmembrane helix</keyword>